<feature type="transmembrane region" description="Helical" evidence="1">
    <location>
        <begin position="12"/>
        <end position="33"/>
    </location>
</feature>
<accession>A0A7X3MU46</accession>
<dbReference type="GO" id="GO:0005829">
    <property type="term" value="C:cytosol"/>
    <property type="evidence" value="ECO:0007669"/>
    <property type="project" value="TreeGrafter"/>
</dbReference>
<reference evidence="3 4" key="2">
    <citation type="submission" date="2020-01" db="EMBL/GenBank/DDBJ databases">
        <title>Microvirga sp. nov., an arsenate reduction bacterium isolated from Tibet hotspring sediments.</title>
        <authorList>
            <person name="Xian W.-D."/>
            <person name="Li W.-J."/>
        </authorList>
    </citation>
    <scope>NUCLEOTIDE SEQUENCE [LARGE SCALE GENOMIC DNA]</scope>
    <source>
        <strain evidence="3 4">KCTC 23863</strain>
    </source>
</reference>
<keyword evidence="1" id="KW-0472">Membrane</keyword>
<dbReference type="InterPro" id="IPR018490">
    <property type="entry name" value="cNMP-bd_dom_sf"/>
</dbReference>
<dbReference type="InterPro" id="IPR014710">
    <property type="entry name" value="RmlC-like_jellyroll"/>
</dbReference>
<comment type="caution">
    <text evidence="3">The sequence shown here is derived from an EMBL/GenBank/DDBJ whole genome shotgun (WGS) entry which is preliminary data.</text>
</comment>
<dbReference type="Gene3D" id="2.60.120.10">
    <property type="entry name" value="Jelly Rolls"/>
    <property type="match status" value="1"/>
</dbReference>
<gene>
    <name evidence="3" type="ORF">GR328_17365</name>
</gene>
<evidence type="ECO:0000259" key="2">
    <source>
        <dbReference type="PROSITE" id="PS50042"/>
    </source>
</evidence>
<evidence type="ECO:0000256" key="1">
    <source>
        <dbReference type="SAM" id="Phobius"/>
    </source>
</evidence>
<dbReference type="Proteomes" id="UP000436483">
    <property type="component" value="Unassembled WGS sequence"/>
</dbReference>
<dbReference type="SMART" id="SM00100">
    <property type="entry name" value="cNMP"/>
    <property type="match status" value="1"/>
</dbReference>
<feature type="domain" description="Cyclic nucleotide-binding" evidence="2">
    <location>
        <begin position="98"/>
        <end position="177"/>
    </location>
</feature>
<dbReference type="PANTHER" id="PTHR24567:SF68">
    <property type="entry name" value="DNA-BINDING TRANSCRIPTIONAL DUAL REGULATOR CRP"/>
    <property type="match status" value="1"/>
</dbReference>
<dbReference type="InterPro" id="IPR000595">
    <property type="entry name" value="cNMP-bd_dom"/>
</dbReference>
<sequence>MAWLQGLTWIDAVAWLAAILAISGSAMRTIIPLRCIGIAANATSLTYAVAMRLYPSITVNLILLPLNAVRLYQMLRLIRQVKQAAKSDLSMDWLKPFMTRRKVKTGEILFAKGDSATCMFYTLSGRYRLKELGIELQQGQVVGEMGFLSPENRRTQTLECIEGGEVLNISYDEVRQLYFQNPEFGFYLLRLTSERMFKNMERLEIEVERMKASAVEQDSFRQAATA</sequence>
<protein>
    <submittedName>
        <fullName evidence="3">Cyclic nucleotide-binding domain-containing protein</fullName>
    </submittedName>
</protein>
<dbReference type="RefSeq" id="WP_160885943.1">
    <property type="nucleotide sequence ID" value="NZ_WURB01000014.1"/>
</dbReference>
<evidence type="ECO:0000313" key="4">
    <source>
        <dbReference type="Proteomes" id="UP000436483"/>
    </source>
</evidence>
<name>A0A7X3MU46_9HYPH</name>
<dbReference type="SUPFAM" id="SSF51206">
    <property type="entry name" value="cAMP-binding domain-like"/>
    <property type="match status" value="1"/>
</dbReference>
<dbReference type="OrthoDB" id="8086566at2"/>
<dbReference type="AlphaFoldDB" id="A0A7X3MU46"/>
<dbReference type="EMBL" id="WURB01000014">
    <property type="protein sequence ID" value="MXQ13201.1"/>
    <property type="molecule type" value="Genomic_DNA"/>
</dbReference>
<feature type="transmembrane region" description="Helical" evidence="1">
    <location>
        <begin position="53"/>
        <end position="72"/>
    </location>
</feature>
<dbReference type="CDD" id="cd00038">
    <property type="entry name" value="CAP_ED"/>
    <property type="match status" value="1"/>
</dbReference>
<dbReference type="InterPro" id="IPR050397">
    <property type="entry name" value="Env_Response_Regulators"/>
</dbReference>
<dbReference type="GO" id="GO:0003700">
    <property type="term" value="F:DNA-binding transcription factor activity"/>
    <property type="evidence" value="ECO:0007669"/>
    <property type="project" value="TreeGrafter"/>
</dbReference>
<dbReference type="PANTHER" id="PTHR24567">
    <property type="entry name" value="CRP FAMILY TRANSCRIPTIONAL REGULATORY PROTEIN"/>
    <property type="match status" value="1"/>
</dbReference>
<dbReference type="Pfam" id="PF00027">
    <property type="entry name" value="cNMP_binding"/>
    <property type="match status" value="1"/>
</dbReference>
<dbReference type="PROSITE" id="PS50042">
    <property type="entry name" value="CNMP_BINDING_3"/>
    <property type="match status" value="1"/>
</dbReference>
<organism evidence="3 4">
    <name type="scientific">Microvirga makkahensis</name>
    <dbReference type="NCBI Taxonomy" id="1128670"/>
    <lineage>
        <taxon>Bacteria</taxon>
        <taxon>Pseudomonadati</taxon>
        <taxon>Pseudomonadota</taxon>
        <taxon>Alphaproteobacteria</taxon>
        <taxon>Hyphomicrobiales</taxon>
        <taxon>Methylobacteriaceae</taxon>
        <taxon>Microvirga</taxon>
    </lineage>
</organism>
<reference evidence="3 4" key="1">
    <citation type="submission" date="2019-12" db="EMBL/GenBank/DDBJ databases">
        <authorList>
            <person name="Yuan C.-G."/>
        </authorList>
    </citation>
    <scope>NUCLEOTIDE SEQUENCE [LARGE SCALE GENOMIC DNA]</scope>
    <source>
        <strain evidence="3 4">KCTC 23863</strain>
    </source>
</reference>
<keyword evidence="1" id="KW-1133">Transmembrane helix</keyword>
<keyword evidence="1" id="KW-0812">Transmembrane</keyword>
<evidence type="ECO:0000313" key="3">
    <source>
        <dbReference type="EMBL" id="MXQ13201.1"/>
    </source>
</evidence>
<keyword evidence="4" id="KW-1185">Reference proteome</keyword>
<proteinExistence type="predicted"/>